<dbReference type="PANTHER" id="PTHR30603">
    <property type="entry name" value="RNA POLYMERASE SIGMA FACTOR RPO"/>
    <property type="match status" value="1"/>
</dbReference>
<dbReference type="InterPro" id="IPR000943">
    <property type="entry name" value="RNA_pol_sigma70"/>
</dbReference>
<organism evidence="9 10">
    <name type="scientific">Nocardia stercoris</name>
    <dbReference type="NCBI Taxonomy" id="2483361"/>
    <lineage>
        <taxon>Bacteria</taxon>
        <taxon>Bacillati</taxon>
        <taxon>Actinomycetota</taxon>
        <taxon>Actinomycetes</taxon>
        <taxon>Mycobacteriales</taxon>
        <taxon>Nocardiaceae</taxon>
        <taxon>Nocardia</taxon>
    </lineage>
</organism>
<dbReference type="EMBL" id="RFFH01000011">
    <property type="protein sequence ID" value="RMI30082.1"/>
    <property type="molecule type" value="Genomic_DNA"/>
</dbReference>
<dbReference type="FunFam" id="1.10.601.10:FF:000003">
    <property type="entry name" value="RNA polymerase sigma factor SigA"/>
    <property type="match status" value="1"/>
</dbReference>
<dbReference type="AlphaFoldDB" id="A0A3M2KX04"/>
<keyword evidence="3 5" id="KW-0238">DNA-binding</keyword>
<sequence length="466" mass="51583">MVATNTRQTADPADEADAADTPARPAKKAAVKKAPAKKAAAKKTAAKKTAAKAPAKKAAAKKTPAKKATAGAADPDGPADEVVDDEALDLDDLELDDEDLTADLVEEEDAVEEAEEPEEAEATDEAADEPSAKDKASGDFVWDEEESEALRQARKDAELTASADSVRAYLKQIGKVALLNAEEEVELAKRIEAGLYATEKLREFAEKGEKLPVQSRRDLQWIMRDGNRAKNHLLEANLRLVVSLAKRYTGRGMAFLDLIQEGNLGLIRAVEKFDYTKGYKFSTYATWWIRQAITRAMADQARTIRIPVHMVEVINKLGRIQRELLQDLGREPTPEELAKEMDITPEKVLEIQQYAREPISLDQTIGDEGDSQLGDFIEDSEAVVAVDAVSFTLLQDQLQSVLETLSEREAGVVRLRFGLTDGQPRTLDEIGQVYGVTRERIRQIESKTMSKLRHPSRSQVLRDYLD</sequence>
<comment type="function">
    <text evidence="5">Sigma factors are initiation factors that promote the attachment of RNA polymerase to specific initiation sites and are then released. This sigma factor is the primary sigma factor during exponential growth.</text>
</comment>
<dbReference type="InterPro" id="IPR014284">
    <property type="entry name" value="RNA_pol_sigma-70_dom"/>
</dbReference>
<dbReference type="GO" id="GO:0005737">
    <property type="term" value="C:cytoplasm"/>
    <property type="evidence" value="ECO:0007669"/>
    <property type="project" value="UniProtKB-SubCell"/>
</dbReference>
<dbReference type="HAMAP" id="MF_00963">
    <property type="entry name" value="Sigma70_RpoD_SigA"/>
    <property type="match status" value="1"/>
</dbReference>
<feature type="region of interest" description="Sigma-70 factor domain-3" evidence="5">
    <location>
        <begin position="312"/>
        <end position="388"/>
    </location>
</feature>
<dbReference type="Gene3D" id="1.10.601.10">
    <property type="entry name" value="RNA Polymerase Primary Sigma Factor"/>
    <property type="match status" value="2"/>
</dbReference>
<evidence type="ECO:0000259" key="7">
    <source>
        <dbReference type="PROSITE" id="PS00715"/>
    </source>
</evidence>
<dbReference type="PRINTS" id="PR00046">
    <property type="entry name" value="SIGMA70FCT"/>
</dbReference>
<dbReference type="NCBIfam" id="NF004560">
    <property type="entry name" value="PRK05901.1-1"/>
    <property type="match status" value="1"/>
</dbReference>
<evidence type="ECO:0000256" key="4">
    <source>
        <dbReference type="ARBA" id="ARBA00023163"/>
    </source>
</evidence>
<dbReference type="OrthoDB" id="9809557at2"/>
<dbReference type="Proteomes" id="UP000279275">
    <property type="component" value="Unassembled WGS sequence"/>
</dbReference>
<dbReference type="CDD" id="cd06171">
    <property type="entry name" value="Sigma70_r4"/>
    <property type="match status" value="1"/>
</dbReference>
<keyword evidence="5" id="KW-0963">Cytoplasm</keyword>
<evidence type="ECO:0000256" key="6">
    <source>
        <dbReference type="SAM" id="MobiDB-lite"/>
    </source>
</evidence>
<dbReference type="Gene3D" id="1.10.10.10">
    <property type="entry name" value="Winged helix-like DNA-binding domain superfamily/Winged helix DNA-binding domain"/>
    <property type="match status" value="2"/>
</dbReference>
<evidence type="ECO:0000256" key="2">
    <source>
        <dbReference type="ARBA" id="ARBA00023082"/>
    </source>
</evidence>
<keyword evidence="1 5" id="KW-0805">Transcription regulation</keyword>
<dbReference type="GO" id="GO:0003677">
    <property type="term" value="F:DNA binding"/>
    <property type="evidence" value="ECO:0007669"/>
    <property type="project" value="UniProtKB-UniRule"/>
</dbReference>
<keyword evidence="2 5" id="KW-0731">Sigma factor</keyword>
<keyword evidence="4 5" id="KW-0804">Transcription</keyword>
<dbReference type="PROSITE" id="PS00715">
    <property type="entry name" value="SIGMA70_1"/>
    <property type="match status" value="1"/>
</dbReference>
<dbReference type="InterPro" id="IPR007627">
    <property type="entry name" value="RNA_pol_sigma70_r2"/>
</dbReference>
<evidence type="ECO:0000256" key="5">
    <source>
        <dbReference type="HAMAP-Rule" id="MF_00963"/>
    </source>
</evidence>
<evidence type="ECO:0000313" key="9">
    <source>
        <dbReference type="EMBL" id="RMI30082.1"/>
    </source>
</evidence>
<dbReference type="InterPro" id="IPR007624">
    <property type="entry name" value="RNA_pol_sigma70_r3"/>
</dbReference>
<feature type="compositionally biased region" description="Basic residues" evidence="6">
    <location>
        <begin position="25"/>
        <end position="65"/>
    </location>
</feature>
<evidence type="ECO:0000256" key="3">
    <source>
        <dbReference type="ARBA" id="ARBA00023125"/>
    </source>
</evidence>
<feature type="domain" description="RNA polymerase sigma-70" evidence="7">
    <location>
        <begin position="257"/>
        <end position="270"/>
    </location>
</feature>
<dbReference type="InterPro" id="IPR013325">
    <property type="entry name" value="RNA_pol_sigma_r2"/>
</dbReference>
<comment type="subcellular location">
    <subcellularLocation>
        <location evidence="5">Cytoplasm</location>
    </subcellularLocation>
</comment>
<feature type="domain" description="RNA polymerase sigma-70" evidence="8">
    <location>
        <begin position="426"/>
        <end position="452"/>
    </location>
</feature>
<comment type="caution">
    <text evidence="9">The sequence shown here is derived from an EMBL/GenBank/DDBJ whole genome shotgun (WGS) entry which is preliminary data.</text>
</comment>
<dbReference type="GO" id="GO:0006352">
    <property type="term" value="P:DNA-templated transcription initiation"/>
    <property type="evidence" value="ECO:0007669"/>
    <property type="project" value="UniProtKB-UniRule"/>
</dbReference>
<dbReference type="InterPro" id="IPR013324">
    <property type="entry name" value="RNA_pol_sigma_r3/r4-like"/>
</dbReference>
<feature type="short sequence motif" description="Interaction with polymerase core subunit RpoC" evidence="5">
    <location>
        <begin position="257"/>
        <end position="260"/>
    </location>
</feature>
<feature type="region of interest" description="Sigma-70 factor domain-4" evidence="5">
    <location>
        <begin position="401"/>
        <end position="454"/>
    </location>
</feature>
<dbReference type="Pfam" id="PF04542">
    <property type="entry name" value="Sigma70_r2"/>
    <property type="match status" value="1"/>
</dbReference>
<dbReference type="GO" id="GO:0016987">
    <property type="term" value="F:sigma factor activity"/>
    <property type="evidence" value="ECO:0007669"/>
    <property type="project" value="UniProtKB-UniRule"/>
</dbReference>
<feature type="region of interest" description="Disordered" evidence="6">
    <location>
        <begin position="1"/>
        <end position="144"/>
    </location>
</feature>
<dbReference type="Pfam" id="PF00140">
    <property type="entry name" value="Sigma70_r1_2"/>
    <property type="match status" value="1"/>
</dbReference>
<dbReference type="PROSITE" id="PS00716">
    <property type="entry name" value="SIGMA70_2"/>
    <property type="match status" value="1"/>
</dbReference>
<dbReference type="NCBIfam" id="NF005920">
    <property type="entry name" value="PRK07921.1"/>
    <property type="match status" value="1"/>
</dbReference>
<dbReference type="InterPro" id="IPR036388">
    <property type="entry name" value="WH-like_DNA-bd_sf"/>
</dbReference>
<dbReference type="FunFam" id="1.10.10.10:FF:000004">
    <property type="entry name" value="RNA polymerase sigma factor SigA"/>
    <property type="match status" value="1"/>
</dbReference>
<feature type="DNA-binding region" description="H-T-H motif" evidence="5">
    <location>
        <begin position="427"/>
        <end position="446"/>
    </location>
</feature>
<dbReference type="InterPro" id="IPR050239">
    <property type="entry name" value="Sigma-70_RNA_pol_init_factors"/>
</dbReference>
<dbReference type="InterPro" id="IPR012760">
    <property type="entry name" value="RNA_pol_sigma_RpoD_C"/>
</dbReference>
<dbReference type="NCBIfam" id="NF004561">
    <property type="entry name" value="PRK05901.1-3"/>
    <property type="match status" value="1"/>
</dbReference>
<dbReference type="RefSeq" id="WP_122190155.1">
    <property type="nucleotide sequence ID" value="NZ_RFFH01000011.1"/>
</dbReference>
<dbReference type="NCBIfam" id="TIGR02937">
    <property type="entry name" value="sigma70-ECF"/>
    <property type="match status" value="1"/>
</dbReference>
<comment type="similarity">
    <text evidence="5">Belongs to the sigma-70 factor family. RpoD/SigA subfamily.</text>
</comment>
<feature type="compositionally biased region" description="Acidic residues" evidence="6">
    <location>
        <begin position="77"/>
        <end position="128"/>
    </location>
</feature>
<dbReference type="SUPFAM" id="SSF88659">
    <property type="entry name" value="Sigma3 and sigma4 domains of RNA polymerase sigma factors"/>
    <property type="match status" value="2"/>
</dbReference>
<comment type="subunit">
    <text evidence="5">Interacts transiently with the RNA polymerase catalytic core.</text>
</comment>
<evidence type="ECO:0000259" key="8">
    <source>
        <dbReference type="PROSITE" id="PS00716"/>
    </source>
</evidence>
<dbReference type="FunFam" id="1.10.10.10:FF:000002">
    <property type="entry name" value="RNA polymerase sigma factor SigA"/>
    <property type="match status" value="1"/>
</dbReference>
<keyword evidence="10" id="KW-1185">Reference proteome</keyword>
<protein>
    <recommendedName>
        <fullName evidence="5">RNA polymerase sigma factor SigA</fullName>
    </recommendedName>
</protein>
<evidence type="ECO:0000313" key="10">
    <source>
        <dbReference type="Proteomes" id="UP000279275"/>
    </source>
</evidence>
<proteinExistence type="inferred from homology"/>
<evidence type="ECO:0000256" key="1">
    <source>
        <dbReference type="ARBA" id="ARBA00023015"/>
    </source>
</evidence>
<dbReference type="NCBIfam" id="TIGR02393">
    <property type="entry name" value="RpoD_Cterm"/>
    <property type="match status" value="1"/>
</dbReference>
<dbReference type="SUPFAM" id="SSF88946">
    <property type="entry name" value="Sigma2 domain of RNA polymerase sigma factors"/>
    <property type="match status" value="1"/>
</dbReference>
<feature type="region of interest" description="Sigma-70 factor domain-2" evidence="5">
    <location>
        <begin position="233"/>
        <end position="303"/>
    </location>
</feature>
<dbReference type="InterPro" id="IPR009042">
    <property type="entry name" value="RNA_pol_sigma70_r1_2"/>
</dbReference>
<dbReference type="Pfam" id="PF04539">
    <property type="entry name" value="Sigma70_r3"/>
    <property type="match status" value="1"/>
</dbReference>
<reference evidence="9 10" key="1">
    <citation type="submission" date="2018-10" db="EMBL/GenBank/DDBJ databases">
        <title>Isolation from cow dung.</title>
        <authorList>
            <person name="Ling L."/>
        </authorList>
    </citation>
    <scope>NUCLEOTIDE SEQUENCE [LARGE SCALE GENOMIC DNA]</scope>
    <source>
        <strain evidence="9 10">NEAU-LL90</strain>
    </source>
</reference>
<name>A0A3M2KX04_9NOCA</name>
<gene>
    <name evidence="5" type="primary">sigA</name>
    <name evidence="9" type="ORF">EBN03_22905</name>
</gene>
<dbReference type="Pfam" id="PF04545">
    <property type="entry name" value="Sigma70_r4"/>
    <property type="match status" value="1"/>
</dbReference>
<dbReference type="InterPro" id="IPR007630">
    <property type="entry name" value="RNA_pol_sigma70_r4"/>
</dbReference>
<accession>A0A3M2KX04</accession>
<dbReference type="PANTHER" id="PTHR30603:SF59">
    <property type="entry name" value="RNA POLYMERASE PRINCIPAL SIGMA FACTOR HRDA"/>
    <property type="match status" value="1"/>
</dbReference>
<dbReference type="InterPro" id="IPR028630">
    <property type="entry name" value="Sigma70_RpoD"/>
</dbReference>
<dbReference type="FunFam" id="1.10.601.10:FF:000001">
    <property type="entry name" value="RNA polymerase sigma factor SigA"/>
    <property type="match status" value="1"/>
</dbReference>